<accession>A0NYH1</accession>
<comment type="caution">
    <text evidence="1">The sequence shown here is derived from an EMBL/GenBank/DDBJ whole genome shotgun (WGS) entry which is preliminary data.</text>
</comment>
<sequence length="55" mass="6473">MDFDEQSLVWGFWGCGKAKLLKAGHVRFLLMAVRHDTSRYKLFRISPQYRARDGI</sequence>
<dbReference type="Proteomes" id="UP000004848">
    <property type="component" value="Unassembled WGS sequence"/>
</dbReference>
<evidence type="ECO:0000313" key="1">
    <source>
        <dbReference type="EMBL" id="EAV42167.1"/>
    </source>
</evidence>
<gene>
    <name evidence="1" type="ORF">SIAM614_20800</name>
</gene>
<evidence type="ECO:0000313" key="2">
    <source>
        <dbReference type="Proteomes" id="UP000004848"/>
    </source>
</evidence>
<reference evidence="1 2" key="1">
    <citation type="submission" date="2006-05" db="EMBL/GenBank/DDBJ databases">
        <authorList>
            <person name="King G."/>
            <person name="Ferriera S."/>
            <person name="Johnson J."/>
            <person name="Kravitz S."/>
            <person name="Beeson K."/>
            <person name="Sutton G."/>
            <person name="Rogers Y.-H."/>
            <person name="Friedman R."/>
            <person name="Frazier M."/>
            <person name="Venter J.C."/>
        </authorList>
    </citation>
    <scope>NUCLEOTIDE SEQUENCE [LARGE SCALE GENOMIC DNA]</scope>
    <source>
        <strain evidence="2">ATCC 25650 / DSM 13394 / JCM 20685 / NBRC 16684 / NCIMB 2208 / IAM 12614 / B1</strain>
    </source>
</reference>
<dbReference type="EMBL" id="AAUW01000016">
    <property type="protein sequence ID" value="EAV42167.1"/>
    <property type="molecule type" value="Genomic_DNA"/>
</dbReference>
<proteinExistence type="predicted"/>
<dbReference type="AlphaFoldDB" id="A0NYH1"/>
<name>A0NYH1_ROSAI</name>
<organism evidence="1 2">
    <name type="scientific">Roseibium aggregatum (strain ATCC 25650 / DSM 13394 / JCM 20685 / NBRC 16684 / NCIMB 2208 / IAM 12614 / B1)</name>
    <name type="common">Stappia aggregata</name>
    <dbReference type="NCBI Taxonomy" id="384765"/>
    <lineage>
        <taxon>Bacteria</taxon>
        <taxon>Pseudomonadati</taxon>
        <taxon>Pseudomonadota</taxon>
        <taxon>Alphaproteobacteria</taxon>
        <taxon>Hyphomicrobiales</taxon>
        <taxon>Stappiaceae</taxon>
        <taxon>Roseibium</taxon>
    </lineage>
</organism>
<protein>
    <submittedName>
        <fullName evidence="1">Uncharacterized protein</fullName>
    </submittedName>
</protein>